<dbReference type="Proteomes" id="UP000013085">
    <property type="component" value="Unassembled WGS sequence"/>
</dbReference>
<dbReference type="UniPathway" id="UPA00042">
    <property type="reaction ID" value="UER00497"/>
</dbReference>
<keyword evidence="3 4" id="KW-0413">Isomerase</keyword>
<dbReference type="SUPFAM" id="SSF51419">
    <property type="entry name" value="PLP-binding barrel"/>
    <property type="match status" value="1"/>
</dbReference>
<dbReference type="GO" id="GO:0009252">
    <property type="term" value="P:peptidoglycan biosynthetic process"/>
    <property type="evidence" value="ECO:0007669"/>
    <property type="project" value="TreeGrafter"/>
</dbReference>
<comment type="caution">
    <text evidence="8">The sequence shown here is derived from an EMBL/GenBank/DDBJ whole genome shotgun (WGS) entry which is preliminary data.</text>
</comment>
<dbReference type="Pfam" id="PF01168">
    <property type="entry name" value="Ala_racemase_N"/>
    <property type="match status" value="1"/>
</dbReference>
<comment type="cofactor">
    <cofactor evidence="1 4 5">
        <name>pyridoxal 5'-phosphate</name>
        <dbReference type="ChEBI" id="CHEBI:597326"/>
    </cofactor>
</comment>
<evidence type="ECO:0000256" key="3">
    <source>
        <dbReference type="ARBA" id="ARBA00023235"/>
    </source>
</evidence>
<dbReference type="EC" id="5.1.1.1" evidence="4"/>
<dbReference type="GO" id="GO:0030170">
    <property type="term" value="F:pyridoxal phosphate binding"/>
    <property type="evidence" value="ECO:0007669"/>
    <property type="project" value="UniProtKB-UniRule"/>
</dbReference>
<dbReference type="SUPFAM" id="SSF50621">
    <property type="entry name" value="Alanine racemase C-terminal domain-like"/>
    <property type="match status" value="1"/>
</dbReference>
<comment type="pathway">
    <text evidence="4">Amino-acid biosynthesis; D-alanine biosynthesis; D-alanine from L-alanine: step 1/1.</text>
</comment>
<dbReference type="InterPro" id="IPR000821">
    <property type="entry name" value="Ala_racemase"/>
</dbReference>
<keyword evidence="2 4" id="KW-0663">Pyridoxal phosphate</keyword>
<dbReference type="Gene3D" id="2.40.37.10">
    <property type="entry name" value="Lyase, Ornithine Decarboxylase, Chain A, domain 1"/>
    <property type="match status" value="1"/>
</dbReference>
<reference evidence="8 9" key="1">
    <citation type="submission" date="2013-01" db="EMBL/GenBank/DDBJ databases">
        <title>The Genome Sequence of Clostridium clostridioforme 90A8.</title>
        <authorList>
            <consortium name="The Broad Institute Genome Sequencing Platform"/>
            <person name="Earl A."/>
            <person name="Ward D."/>
            <person name="Feldgarden M."/>
            <person name="Gevers D."/>
            <person name="Courvalin P."/>
            <person name="Lambert T."/>
            <person name="Walker B."/>
            <person name="Young S.K."/>
            <person name="Zeng Q."/>
            <person name="Gargeya S."/>
            <person name="Fitzgerald M."/>
            <person name="Haas B."/>
            <person name="Abouelleil A."/>
            <person name="Alvarado L."/>
            <person name="Arachchi H.M."/>
            <person name="Berlin A.M."/>
            <person name="Chapman S.B."/>
            <person name="Dewar J."/>
            <person name="Goldberg J."/>
            <person name="Griggs A."/>
            <person name="Gujja S."/>
            <person name="Hansen M."/>
            <person name="Howarth C."/>
            <person name="Imamovic A."/>
            <person name="Larimer J."/>
            <person name="McCowan C."/>
            <person name="Murphy C."/>
            <person name="Neiman D."/>
            <person name="Pearson M."/>
            <person name="Priest M."/>
            <person name="Roberts A."/>
            <person name="Saif S."/>
            <person name="Shea T."/>
            <person name="Sisk P."/>
            <person name="Sykes S."/>
            <person name="Wortman J."/>
            <person name="Nusbaum C."/>
            <person name="Birren B."/>
        </authorList>
    </citation>
    <scope>NUCLEOTIDE SEQUENCE [LARGE SCALE GENOMIC DNA]</scope>
    <source>
        <strain evidence="8 9">90A8</strain>
    </source>
</reference>
<evidence type="ECO:0000256" key="4">
    <source>
        <dbReference type="HAMAP-Rule" id="MF_01201"/>
    </source>
</evidence>
<dbReference type="NCBIfam" id="TIGR00492">
    <property type="entry name" value="alr"/>
    <property type="match status" value="1"/>
</dbReference>
<comment type="similarity">
    <text evidence="4">Belongs to the alanine racemase family.</text>
</comment>
<dbReference type="PROSITE" id="PS00395">
    <property type="entry name" value="ALANINE_RACEMASE"/>
    <property type="match status" value="1"/>
</dbReference>
<dbReference type="GO" id="GO:0008784">
    <property type="term" value="F:alanine racemase activity"/>
    <property type="evidence" value="ECO:0007669"/>
    <property type="project" value="UniProtKB-UniRule"/>
</dbReference>
<evidence type="ECO:0000259" key="7">
    <source>
        <dbReference type="SMART" id="SM01005"/>
    </source>
</evidence>
<gene>
    <name evidence="8" type="ORF">HMPREF1090_00187</name>
</gene>
<name>A0A0E2HVJ2_9FIRM</name>
<feature type="binding site" evidence="4 6">
    <location>
        <position position="315"/>
    </location>
    <ligand>
        <name>substrate</name>
    </ligand>
</feature>
<dbReference type="HAMAP" id="MF_01201">
    <property type="entry name" value="Ala_racemase"/>
    <property type="match status" value="1"/>
</dbReference>
<evidence type="ECO:0000256" key="6">
    <source>
        <dbReference type="PIRSR" id="PIRSR600821-52"/>
    </source>
</evidence>
<feature type="binding site" evidence="4 6">
    <location>
        <position position="142"/>
    </location>
    <ligand>
        <name>substrate</name>
    </ligand>
</feature>
<dbReference type="Pfam" id="PF00842">
    <property type="entry name" value="Ala_racemase_C"/>
    <property type="match status" value="1"/>
</dbReference>
<dbReference type="HOGENOM" id="CLU_028393_2_2_9"/>
<dbReference type="GO" id="GO:0005829">
    <property type="term" value="C:cytosol"/>
    <property type="evidence" value="ECO:0007669"/>
    <property type="project" value="TreeGrafter"/>
</dbReference>
<dbReference type="InterPro" id="IPR009006">
    <property type="entry name" value="Ala_racemase/Decarboxylase_C"/>
</dbReference>
<evidence type="ECO:0000313" key="9">
    <source>
        <dbReference type="Proteomes" id="UP000013085"/>
    </source>
</evidence>
<dbReference type="CDD" id="cd00430">
    <property type="entry name" value="PLPDE_III_AR"/>
    <property type="match status" value="1"/>
</dbReference>
<dbReference type="PANTHER" id="PTHR30511:SF0">
    <property type="entry name" value="ALANINE RACEMASE, CATABOLIC-RELATED"/>
    <property type="match status" value="1"/>
</dbReference>
<accession>A0A0E2HVJ2</accession>
<organism evidence="8 9">
    <name type="scientific">[Clostridium] clostridioforme 90A8</name>
    <dbReference type="NCBI Taxonomy" id="999408"/>
    <lineage>
        <taxon>Bacteria</taxon>
        <taxon>Bacillati</taxon>
        <taxon>Bacillota</taxon>
        <taxon>Clostridia</taxon>
        <taxon>Lachnospirales</taxon>
        <taxon>Lachnospiraceae</taxon>
        <taxon>Enterocloster</taxon>
    </lineage>
</organism>
<feature type="domain" description="Alanine racemase C-terminal" evidence="7">
    <location>
        <begin position="246"/>
        <end position="374"/>
    </location>
</feature>
<proteinExistence type="inferred from homology"/>
<feature type="modified residue" description="N6-(pyridoxal phosphate)lysine" evidence="4 5">
    <location>
        <position position="44"/>
    </location>
</feature>
<dbReference type="AlphaFoldDB" id="A0A0E2HVJ2"/>
<dbReference type="GeneID" id="57963614"/>
<dbReference type="FunFam" id="3.20.20.10:FF:000002">
    <property type="entry name" value="Alanine racemase"/>
    <property type="match status" value="1"/>
</dbReference>
<protein>
    <recommendedName>
        <fullName evidence="4">Alanine racemase</fullName>
        <ecNumber evidence="4">5.1.1.1</ecNumber>
    </recommendedName>
</protein>
<evidence type="ECO:0000256" key="5">
    <source>
        <dbReference type="PIRSR" id="PIRSR600821-50"/>
    </source>
</evidence>
<dbReference type="Gene3D" id="3.20.20.10">
    <property type="entry name" value="Alanine racemase"/>
    <property type="match status" value="1"/>
</dbReference>
<sequence>MEIPVLNEIMRDTVVEVDLDRIAFNVRQIKAMAGPGTQVAAVVKADGYGHGALGIAPAIMENGACLLAVATLSEAVELKQAYPRYPVLIMGLTPDRLLPYVLEYGIIQTIDTLAQARLLNRLASEKRQQAVIHIKYDTGFHRIGFPDCPESLDEIRQICTMPWLKPEGIYSHLALKDDESNQVQFRCFMDAVTELEREGCHFPYKHIADSIAAVDFPEYRLDMIRAGAIVYGLKGFHKGQLDIRQALTFKTRISHITPVFKGQGVSYDYLWTAPRDTRVAALPFGYADGYPRNLRGKAMVTLRGKQVPVIGVICMDQCMIDLTDVPDAQIGDQVIIYGDGTGNTLDIDAVSRLAGTNKNEIVSRLTRRPPRVYVGGENVRTADYFPERMTP</sequence>
<dbReference type="PATRIC" id="fig|999408.3.peg.202"/>
<evidence type="ECO:0000256" key="2">
    <source>
        <dbReference type="ARBA" id="ARBA00022898"/>
    </source>
</evidence>
<dbReference type="InterPro" id="IPR020622">
    <property type="entry name" value="Ala_racemase_pyridoxalP-BS"/>
</dbReference>
<dbReference type="PANTHER" id="PTHR30511">
    <property type="entry name" value="ALANINE RACEMASE"/>
    <property type="match status" value="1"/>
</dbReference>
<dbReference type="SMART" id="SM01005">
    <property type="entry name" value="Ala_racemase_C"/>
    <property type="match status" value="1"/>
</dbReference>
<comment type="catalytic activity">
    <reaction evidence="4">
        <text>L-alanine = D-alanine</text>
        <dbReference type="Rhea" id="RHEA:20249"/>
        <dbReference type="ChEBI" id="CHEBI:57416"/>
        <dbReference type="ChEBI" id="CHEBI:57972"/>
        <dbReference type="EC" id="5.1.1.1"/>
    </reaction>
</comment>
<comment type="function">
    <text evidence="4">Catalyzes the interconversion of L-alanine and D-alanine. May also act on other amino acids.</text>
</comment>
<dbReference type="RefSeq" id="WP_002586040.1">
    <property type="nucleotide sequence ID" value="NZ_KB850976.1"/>
</dbReference>
<dbReference type="GO" id="GO:0030632">
    <property type="term" value="P:D-alanine biosynthetic process"/>
    <property type="evidence" value="ECO:0007669"/>
    <property type="project" value="UniProtKB-UniRule"/>
</dbReference>
<dbReference type="InterPro" id="IPR011079">
    <property type="entry name" value="Ala_racemase_C"/>
</dbReference>
<evidence type="ECO:0000313" key="8">
    <source>
        <dbReference type="EMBL" id="ENZ20256.1"/>
    </source>
</evidence>
<dbReference type="EMBL" id="AGYR01000001">
    <property type="protein sequence ID" value="ENZ20256.1"/>
    <property type="molecule type" value="Genomic_DNA"/>
</dbReference>
<feature type="active site" description="Proton acceptor; specific for D-alanine" evidence="4">
    <location>
        <position position="44"/>
    </location>
</feature>
<dbReference type="PRINTS" id="PR00992">
    <property type="entry name" value="ALARACEMASE"/>
</dbReference>
<dbReference type="InterPro" id="IPR029066">
    <property type="entry name" value="PLP-binding_barrel"/>
</dbReference>
<feature type="active site" description="Proton acceptor; specific for L-alanine" evidence="4">
    <location>
        <position position="267"/>
    </location>
</feature>
<dbReference type="InterPro" id="IPR001608">
    <property type="entry name" value="Ala_racemase_N"/>
</dbReference>
<evidence type="ECO:0000256" key="1">
    <source>
        <dbReference type="ARBA" id="ARBA00001933"/>
    </source>
</evidence>